<evidence type="ECO:0000313" key="1">
    <source>
        <dbReference type="EMBL" id="KAF0536091.1"/>
    </source>
</evidence>
<accession>A0A8H4AVB3</accession>
<reference evidence="1 2" key="1">
    <citation type="journal article" date="2019" name="Environ. Microbiol.">
        <title>At the nexus of three kingdoms: the genome of the mycorrhizal fungus Gigaspora margarita provides insights into plant, endobacterial and fungal interactions.</title>
        <authorList>
            <person name="Venice F."/>
            <person name="Ghignone S."/>
            <person name="Salvioli di Fossalunga A."/>
            <person name="Amselem J."/>
            <person name="Novero M."/>
            <person name="Xianan X."/>
            <person name="Sedzielewska Toro K."/>
            <person name="Morin E."/>
            <person name="Lipzen A."/>
            <person name="Grigoriev I.V."/>
            <person name="Henrissat B."/>
            <person name="Martin F.M."/>
            <person name="Bonfante P."/>
        </authorList>
    </citation>
    <scope>NUCLEOTIDE SEQUENCE [LARGE SCALE GENOMIC DNA]</scope>
    <source>
        <strain evidence="1 2">BEG34</strain>
    </source>
</reference>
<comment type="caution">
    <text evidence="1">The sequence shown here is derived from an EMBL/GenBank/DDBJ whole genome shotgun (WGS) entry which is preliminary data.</text>
</comment>
<proteinExistence type="predicted"/>
<keyword evidence="2" id="KW-1185">Reference proteome</keyword>
<name>A0A8H4AVB3_GIGMA</name>
<dbReference type="EMBL" id="WTPW01000201">
    <property type="protein sequence ID" value="KAF0536091.1"/>
    <property type="molecule type" value="Genomic_DNA"/>
</dbReference>
<organism evidence="1 2">
    <name type="scientific">Gigaspora margarita</name>
    <dbReference type="NCBI Taxonomy" id="4874"/>
    <lineage>
        <taxon>Eukaryota</taxon>
        <taxon>Fungi</taxon>
        <taxon>Fungi incertae sedis</taxon>
        <taxon>Mucoromycota</taxon>
        <taxon>Glomeromycotina</taxon>
        <taxon>Glomeromycetes</taxon>
        <taxon>Diversisporales</taxon>
        <taxon>Gigasporaceae</taxon>
        <taxon>Gigaspora</taxon>
    </lineage>
</organism>
<evidence type="ECO:0000313" key="2">
    <source>
        <dbReference type="Proteomes" id="UP000439903"/>
    </source>
</evidence>
<dbReference type="AlphaFoldDB" id="A0A8H4AVB3"/>
<gene>
    <name evidence="1" type="ORF">F8M41_009352</name>
</gene>
<sequence>MTRKSGDNKNLYRQIKRSQDKIERLSVLDEFIDTIINVDDCPAPNRCKQLWTLSNQIYAVFQNPNPNSHLLFEYTTQNTSKEYSNIETCYQCGIEHMQDLLVQEVYLS</sequence>
<dbReference type="Proteomes" id="UP000439903">
    <property type="component" value="Unassembled WGS sequence"/>
</dbReference>
<protein>
    <submittedName>
        <fullName evidence="1">Uncharacterized protein</fullName>
    </submittedName>
</protein>
<dbReference type="OrthoDB" id="2377010at2759"/>